<keyword evidence="1" id="KW-0472">Membrane</keyword>
<dbReference type="HOGENOM" id="CLU_179750_0_0_2"/>
<dbReference type="eggNOG" id="arCOG15037">
    <property type="taxonomic scope" value="Archaea"/>
</dbReference>
<feature type="transmembrane region" description="Helical" evidence="1">
    <location>
        <begin position="77"/>
        <end position="96"/>
    </location>
</feature>
<evidence type="ECO:0000313" key="2">
    <source>
        <dbReference type="EMBL" id="ERG94241.1"/>
    </source>
</evidence>
<keyword evidence="1" id="KW-0812">Transmembrane</keyword>
<reference evidence="2 3" key="1">
    <citation type="journal article" date="2013" name="PLoS ONE">
        <title>Assembly-driven community genomics of a hypersaline microbial ecosystem.</title>
        <authorList>
            <person name="Podell S."/>
            <person name="Ugalde J.A."/>
            <person name="Narasingarao P."/>
            <person name="Banfield J.F."/>
            <person name="Heidelberg K.B."/>
            <person name="Allen E.E."/>
        </authorList>
    </citation>
    <scope>NUCLEOTIDE SEQUENCE [LARGE SCALE GENOMIC DNA]</scope>
    <source>
        <strain evidence="3">J07HQW2</strain>
    </source>
</reference>
<name>U1PPK6_9EURY</name>
<dbReference type="EMBL" id="KE356561">
    <property type="protein sequence ID" value="ERG94241.1"/>
    <property type="molecule type" value="Genomic_DNA"/>
</dbReference>
<evidence type="ECO:0000256" key="1">
    <source>
        <dbReference type="SAM" id="Phobius"/>
    </source>
</evidence>
<gene>
    <name evidence="2" type="ORF">J07HQW2_00675</name>
</gene>
<organism evidence="2 3">
    <name type="scientific">Haloquadratum walsbyi J07HQW2</name>
    <dbReference type="NCBI Taxonomy" id="1238425"/>
    <lineage>
        <taxon>Archaea</taxon>
        <taxon>Methanobacteriati</taxon>
        <taxon>Methanobacteriota</taxon>
        <taxon>Stenosarchaea group</taxon>
        <taxon>Halobacteria</taxon>
        <taxon>Halobacteriales</taxon>
        <taxon>Haloferacaceae</taxon>
        <taxon>Haloquadratum</taxon>
    </lineage>
</organism>
<sequence>MEAIAVCGKRRSKQVSNRLVQKARIEYTYIPRMIDEQITLDIHLRSIRTAVVAMAVSILATGLIIADESGLGFPPPVIALLVCGYALLPTLLFRLCGH</sequence>
<proteinExistence type="predicted"/>
<evidence type="ECO:0000313" key="3">
    <source>
        <dbReference type="Proteomes" id="UP000030710"/>
    </source>
</evidence>
<dbReference type="Proteomes" id="UP000030710">
    <property type="component" value="Unassembled WGS sequence"/>
</dbReference>
<dbReference type="AlphaFoldDB" id="U1PPK6"/>
<keyword evidence="1" id="KW-1133">Transmembrane helix</keyword>
<accession>U1PPK6</accession>
<feature type="transmembrane region" description="Helical" evidence="1">
    <location>
        <begin position="47"/>
        <end position="65"/>
    </location>
</feature>
<protein>
    <submittedName>
        <fullName evidence="2">Uncharacterized protein</fullName>
    </submittedName>
</protein>